<gene>
    <name evidence="2" type="ORF">E8A74_26345</name>
</gene>
<dbReference type="EMBL" id="SSMQ01000030">
    <property type="protein sequence ID" value="TKD03261.1"/>
    <property type="molecule type" value="Genomic_DNA"/>
</dbReference>
<evidence type="ECO:0000313" key="3">
    <source>
        <dbReference type="Proteomes" id="UP000309215"/>
    </source>
</evidence>
<organism evidence="2 3">
    <name type="scientific">Polyangium fumosum</name>
    <dbReference type="NCBI Taxonomy" id="889272"/>
    <lineage>
        <taxon>Bacteria</taxon>
        <taxon>Pseudomonadati</taxon>
        <taxon>Myxococcota</taxon>
        <taxon>Polyangia</taxon>
        <taxon>Polyangiales</taxon>
        <taxon>Polyangiaceae</taxon>
        <taxon>Polyangium</taxon>
    </lineage>
</organism>
<dbReference type="OrthoDB" id="5519946at2"/>
<feature type="domain" description="Predicted DNA-binding protein ribbon-helix-helix" evidence="1">
    <location>
        <begin position="4"/>
        <end position="47"/>
    </location>
</feature>
<dbReference type="Proteomes" id="UP000309215">
    <property type="component" value="Unassembled WGS sequence"/>
</dbReference>
<name>A0A4U1J7B3_9BACT</name>
<evidence type="ECO:0000259" key="1">
    <source>
        <dbReference type="Pfam" id="PF12651"/>
    </source>
</evidence>
<dbReference type="Pfam" id="PF12651">
    <property type="entry name" value="RHH_3"/>
    <property type="match status" value="1"/>
</dbReference>
<comment type="caution">
    <text evidence="2">The sequence shown here is derived from an EMBL/GenBank/DDBJ whole genome shotgun (WGS) entry which is preliminary data.</text>
</comment>
<protein>
    <submittedName>
        <fullName evidence="2">Ribbon-helix-helix domain-containing protein</fullName>
    </submittedName>
</protein>
<accession>A0A4U1J7B3</accession>
<dbReference type="InterPro" id="IPR038733">
    <property type="entry name" value="Predicted_DNA_bind_prot_RHH"/>
</dbReference>
<sequence length="63" mass="7350">MSRKKVSTTIYITPEQAERLKLLHDRTKVPIAVYIREGIDMVLKHYEHVLPGQMSLETTVQKK</sequence>
<keyword evidence="3" id="KW-1185">Reference proteome</keyword>
<proteinExistence type="predicted"/>
<evidence type="ECO:0000313" key="2">
    <source>
        <dbReference type="EMBL" id="TKD03261.1"/>
    </source>
</evidence>
<reference evidence="2 3" key="1">
    <citation type="submission" date="2019-04" db="EMBL/GenBank/DDBJ databases">
        <authorList>
            <person name="Li Y."/>
            <person name="Wang J."/>
        </authorList>
    </citation>
    <scope>NUCLEOTIDE SEQUENCE [LARGE SCALE GENOMIC DNA]</scope>
    <source>
        <strain evidence="2 3">DSM 14668</strain>
    </source>
</reference>
<dbReference type="RefSeq" id="WP_136918444.1">
    <property type="nucleotide sequence ID" value="NZ_SSMQ01000030.1"/>
</dbReference>
<dbReference type="AlphaFoldDB" id="A0A4U1J7B3"/>